<accession>A0A8S9IZ22</accession>
<gene>
    <name evidence="1" type="ORF">F2Q70_00004366</name>
</gene>
<dbReference type="EMBL" id="QGKY02001015">
    <property type="protein sequence ID" value="KAF2574948.1"/>
    <property type="molecule type" value="Genomic_DNA"/>
</dbReference>
<organism evidence="1">
    <name type="scientific">Brassica cretica</name>
    <name type="common">Mustard</name>
    <dbReference type="NCBI Taxonomy" id="69181"/>
    <lineage>
        <taxon>Eukaryota</taxon>
        <taxon>Viridiplantae</taxon>
        <taxon>Streptophyta</taxon>
        <taxon>Embryophyta</taxon>
        <taxon>Tracheophyta</taxon>
        <taxon>Spermatophyta</taxon>
        <taxon>Magnoliopsida</taxon>
        <taxon>eudicotyledons</taxon>
        <taxon>Gunneridae</taxon>
        <taxon>Pentapetalae</taxon>
        <taxon>rosids</taxon>
        <taxon>malvids</taxon>
        <taxon>Brassicales</taxon>
        <taxon>Brassicaceae</taxon>
        <taxon>Brassiceae</taxon>
        <taxon>Brassica</taxon>
    </lineage>
</organism>
<protein>
    <submittedName>
        <fullName evidence="1">Uncharacterized protein</fullName>
    </submittedName>
</protein>
<sequence length="167" mass="19055">MSGSSVAGFRAIPRFTLGLRLCDDKSAFVFPVCDFNLILTDLKSANCCRAYMTCLARYVILVECMRAYPFEGWLSLFRTLEFVCCDQQQRIDKRYRIEPRDVVGQGLDHVSLRLLLKGLPNSGSGLHEGIVGRWPNCVCQDWGTKPKRLDTEPVRNWSSGDFLLRRN</sequence>
<dbReference type="AlphaFoldDB" id="A0A8S9IZ22"/>
<name>A0A8S9IZ22_BRACR</name>
<reference evidence="1" key="1">
    <citation type="submission" date="2019-12" db="EMBL/GenBank/DDBJ databases">
        <title>Genome sequencing and annotation of Brassica cretica.</title>
        <authorList>
            <person name="Studholme D.J."/>
            <person name="Sarris P.F."/>
        </authorList>
    </citation>
    <scope>NUCLEOTIDE SEQUENCE</scope>
    <source>
        <strain evidence="1">PFS-102/07</strain>
        <tissue evidence="1">Leaf</tissue>
    </source>
</reference>
<evidence type="ECO:0000313" key="1">
    <source>
        <dbReference type="EMBL" id="KAF2574948.1"/>
    </source>
</evidence>
<proteinExistence type="predicted"/>
<comment type="caution">
    <text evidence="1">The sequence shown here is derived from an EMBL/GenBank/DDBJ whole genome shotgun (WGS) entry which is preliminary data.</text>
</comment>